<name>A0A0F9LQ73_9ZZZZ</name>
<comment type="caution">
    <text evidence="1">The sequence shown here is derived from an EMBL/GenBank/DDBJ whole genome shotgun (WGS) entry which is preliminary data.</text>
</comment>
<reference evidence="1" key="1">
    <citation type="journal article" date="2015" name="Nature">
        <title>Complex archaea that bridge the gap between prokaryotes and eukaryotes.</title>
        <authorList>
            <person name="Spang A."/>
            <person name="Saw J.H."/>
            <person name="Jorgensen S.L."/>
            <person name="Zaremba-Niedzwiedzka K."/>
            <person name="Martijn J."/>
            <person name="Lind A.E."/>
            <person name="van Eijk R."/>
            <person name="Schleper C."/>
            <person name="Guy L."/>
            <person name="Ettema T.J."/>
        </authorList>
    </citation>
    <scope>NUCLEOTIDE SEQUENCE</scope>
</reference>
<accession>A0A0F9LQ73</accession>
<dbReference type="EMBL" id="LAZR01005770">
    <property type="protein sequence ID" value="KKM97254.1"/>
    <property type="molecule type" value="Genomic_DNA"/>
</dbReference>
<proteinExistence type="predicted"/>
<dbReference type="AlphaFoldDB" id="A0A0F9LQ73"/>
<evidence type="ECO:0000313" key="1">
    <source>
        <dbReference type="EMBL" id="KKM97254.1"/>
    </source>
</evidence>
<sequence length="61" mass="7106">MTLEEWVAEWKLEGLESDIQLHLMAFIENPAYHPTLFTIKSIMTSIREHMHRKMMGCGDGT</sequence>
<gene>
    <name evidence="1" type="ORF">LCGC14_1169980</name>
</gene>
<organism evidence="1">
    <name type="scientific">marine sediment metagenome</name>
    <dbReference type="NCBI Taxonomy" id="412755"/>
    <lineage>
        <taxon>unclassified sequences</taxon>
        <taxon>metagenomes</taxon>
        <taxon>ecological metagenomes</taxon>
    </lineage>
</organism>
<protein>
    <submittedName>
        <fullName evidence="1">Uncharacterized protein</fullName>
    </submittedName>
</protein>